<keyword evidence="2" id="KW-1185">Reference proteome</keyword>
<dbReference type="Proteomes" id="UP000071561">
    <property type="component" value="Chromosome"/>
</dbReference>
<dbReference type="InterPro" id="IPR045398">
    <property type="entry name" value="DUF6515"/>
</dbReference>
<dbReference type="KEGG" id="pcm:AY601_2392"/>
<sequence length="250" mass="28039">MIHFFMKTLNFKSLIVVVALLVFSGLTTSVFAQRGGRGGGGRSFHGSSRGSFGGGGSVHIGVRAGYHYRPVGWGFRRPYYGRPYYAYRSFYRPYLGFGIRVLPFGYYPFFYGDSQFYYSGGLFYRQYEDTYKVVVPPIGASVPSLPSDAQQVVINGQTYYEYKGVYYSESQDQDGKTVYIVAGKDGVLNTDHANDNQDNGPQIGDVVNQLPEGYKEVMVKGNKYYVSDYGVYYEQVFGDDGKVSYKVIGK</sequence>
<dbReference type="EMBL" id="CP014504">
    <property type="protein sequence ID" value="AMP99286.1"/>
    <property type="molecule type" value="Genomic_DNA"/>
</dbReference>
<proteinExistence type="predicted"/>
<dbReference type="PATRIC" id="fig|188932.3.peg.2501"/>
<name>A0A127VD47_9SPHI</name>
<dbReference type="Pfam" id="PF20125">
    <property type="entry name" value="DUF6515"/>
    <property type="match status" value="1"/>
</dbReference>
<evidence type="ECO:0000313" key="2">
    <source>
        <dbReference type="Proteomes" id="UP000071561"/>
    </source>
</evidence>
<gene>
    <name evidence="1" type="ORF">AY601_2392</name>
</gene>
<protein>
    <submittedName>
        <fullName evidence="1">Uncharacterized protein</fullName>
    </submittedName>
</protein>
<dbReference type="AlphaFoldDB" id="A0A127VD47"/>
<accession>A0A127VD47</accession>
<evidence type="ECO:0000313" key="1">
    <source>
        <dbReference type="EMBL" id="AMP99286.1"/>
    </source>
</evidence>
<organism evidence="1 2">
    <name type="scientific">Pedobacter cryoconitis</name>
    <dbReference type="NCBI Taxonomy" id="188932"/>
    <lineage>
        <taxon>Bacteria</taxon>
        <taxon>Pseudomonadati</taxon>
        <taxon>Bacteroidota</taxon>
        <taxon>Sphingobacteriia</taxon>
        <taxon>Sphingobacteriales</taxon>
        <taxon>Sphingobacteriaceae</taxon>
        <taxon>Pedobacter</taxon>
    </lineage>
</organism>
<reference evidence="1 2" key="1">
    <citation type="submission" date="2016-03" db="EMBL/GenBank/DDBJ databases">
        <title>Complete genome sequence of Pedobacter cryoconitis PAMC 27485.</title>
        <authorList>
            <person name="Lee J."/>
            <person name="Kim O.-S."/>
        </authorList>
    </citation>
    <scope>NUCLEOTIDE SEQUENCE [LARGE SCALE GENOMIC DNA]</scope>
    <source>
        <strain evidence="1 2">PAMC 27485</strain>
    </source>
</reference>